<evidence type="ECO:0000256" key="1">
    <source>
        <dbReference type="SAM" id="MobiDB-lite"/>
    </source>
</evidence>
<sequence length="211" mass="22831">MKGLKGVLSRTKSTSSSDTSKKARSNSSVSPSTNTNDRAKDTAPQQPVGSSNGHPSTGTSSYTFSNLFGKGSIQTAPAALTAPAAPAAAQERPEHQEQYQEQYQQQQQQQQQHDRNNPPTIVIMNTEAPKQYQEPHASGGPSPGSPTSSHSVKSPGEKEVPKGGAINRMKNTPKDAIPISRTPRRQRSSRFHVTEQVAMERLEVLEGEYPK</sequence>
<feature type="compositionally biased region" description="Low complexity" evidence="1">
    <location>
        <begin position="99"/>
        <end position="111"/>
    </location>
</feature>
<dbReference type="OrthoDB" id="2448728at2759"/>
<dbReference type="Proteomes" id="UP000738325">
    <property type="component" value="Unassembled WGS sequence"/>
</dbReference>
<feature type="region of interest" description="Disordered" evidence="1">
    <location>
        <begin position="1"/>
        <end position="192"/>
    </location>
</feature>
<name>A0A9P6RPQ8_9FUNG</name>
<dbReference type="EMBL" id="JAAAIP010000109">
    <property type="protein sequence ID" value="KAG0325562.1"/>
    <property type="molecule type" value="Genomic_DNA"/>
</dbReference>
<evidence type="ECO:0000313" key="2">
    <source>
        <dbReference type="EMBL" id="KAG0325562.1"/>
    </source>
</evidence>
<feature type="compositionally biased region" description="Low complexity" evidence="1">
    <location>
        <begin position="9"/>
        <end position="18"/>
    </location>
</feature>
<comment type="caution">
    <text evidence="2">The sequence shown here is derived from an EMBL/GenBank/DDBJ whole genome shotgun (WGS) entry which is preliminary data.</text>
</comment>
<feature type="compositionally biased region" description="Low complexity" evidence="1">
    <location>
        <begin position="25"/>
        <end position="36"/>
    </location>
</feature>
<accession>A0A9P6RPQ8</accession>
<feature type="compositionally biased region" description="Low complexity" evidence="1">
    <location>
        <begin position="75"/>
        <end position="89"/>
    </location>
</feature>
<feature type="compositionally biased region" description="Low complexity" evidence="1">
    <location>
        <begin position="145"/>
        <end position="154"/>
    </location>
</feature>
<organism evidence="2 3">
    <name type="scientific">Dissophora globulifera</name>
    <dbReference type="NCBI Taxonomy" id="979702"/>
    <lineage>
        <taxon>Eukaryota</taxon>
        <taxon>Fungi</taxon>
        <taxon>Fungi incertae sedis</taxon>
        <taxon>Mucoromycota</taxon>
        <taxon>Mortierellomycotina</taxon>
        <taxon>Mortierellomycetes</taxon>
        <taxon>Mortierellales</taxon>
        <taxon>Mortierellaceae</taxon>
        <taxon>Dissophora</taxon>
    </lineage>
</organism>
<gene>
    <name evidence="2" type="ORF">BGZ99_000445</name>
</gene>
<evidence type="ECO:0000313" key="3">
    <source>
        <dbReference type="Proteomes" id="UP000738325"/>
    </source>
</evidence>
<protein>
    <submittedName>
        <fullName evidence="2">Uncharacterized protein</fullName>
    </submittedName>
</protein>
<dbReference type="AlphaFoldDB" id="A0A9P6RPQ8"/>
<keyword evidence="3" id="KW-1185">Reference proteome</keyword>
<proteinExistence type="predicted"/>
<feature type="compositionally biased region" description="Polar residues" evidence="1">
    <location>
        <begin position="43"/>
        <end position="66"/>
    </location>
</feature>
<reference evidence="2" key="1">
    <citation type="journal article" date="2020" name="Fungal Divers.">
        <title>Resolving the Mortierellaceae phylogeny through synthesis of multi-gene phylogenetics and phylogenomics.</title>
        <authorList>
            <person name="Vandepol N."/>
            <person name="Liber J."/>
            <person name="Desiro A."/>
            <person name="Na H."/>
            <person name="Kennedy M."/>
            <person name="Barry K."/>
            <person name="Grigoriev I.V."/>
            <person name="Miller A.N."/>
            <person name="O'Donnell K."/>
            <person name="Stajich J.E."/>
            <person name="Bonito G."/>
        </authorList>
    </citation>
    <scope>NUCLEOTIDE SEQUENCE</scope>
    <source>
        <strain evidence="2">REB-010B</strain>
    </source>
</reference>